<sequence length="94" mass="10476">MPDQKVHHFSLANREEFNLKGVTKVETFDESEIIIETNAGPLAIRGDNLHINHLNLESGDLVVFGLVKLIQYLDPQGLKSAKGKGKSIINRLLK</sequence>
<dbReference type="GO" id="GO:0030435">
    <property type="term" value="P:sporulation resulting in formation of a cellular spore"/>
    <property type="evidence" value="ECO:0007669"/>
    <property type="project" value="InterPro"/>
</dbReference>
<keyword evidence="2" id="KW-1185">Reference proteome</keyword>
<dbReference type="Proteomes" id="UP000323521">
    <property type="component" value="Chromosome"/>
</dbReference>
<dbReference type="Gene3D" id="2.60.40.2000">
    <property type="match status" value="1"/>
</dbReference>
<dbReference type="KEGG" id="fwa:DCMF_21500"/>
<name>A0A3G1KWZ2_FORW1</name>
<protein>
    <submittedName>
        <fullName evidence="1">Sporulation protein YabP</fullName>
    </submittedName>
</protein>
<reference evidence="1 2" key="1">
    <citation type="submission" date="2016-10" db="EMBL/GenBank/DDBJ databases">
        <title>Complete Genome Sequence of Peptococcaceae strain DCMF.</title>
        <authorList>
            <person name="Edwards R.J."/>
            <person name="Holland S.I."/>
            <person name="Deshpande N.P."/>
            <person name="Wong Y.K."/>
            <person name="Ertan H."/>
            <person name="Manefield M."/>
            <person name="Russell T.L."/>
            <person name="Lee M.J."/>
        </authorList>
    </citation>
    <scope>NUCLEOTIDE SEQUENCE [LARGE SCALE GENOMIC DNA]</scope>
    <source>
        <strain evidence="1 2">DCMF</strain>
    </source>
</reference>
<proteinExistence type="predicted"/>
<organism evidence="1 2">
    <name type="scientific">Formimonas warabiya</name>
    <dbReference type="NCBI Taxonomy" id="1761012"/>
    <lineage>
        <taxon>Bacteria</taxon>
        <taxon>Bacillati</taxon>
        <taxon>Bacillota</taxon>
        <taxon>Clostridia</taxon>
        <taxon>Eubacteriales</taxon>
        <taxon>Peptococcaceae</taxon>
        <taxon>Candidatus Formimonas</taxon>
    </lineage>
</organism>
<dbReference type="EMBL" id="CP017634">
    <property type="protein sequence ID" value="ATW26994.1"/>
    <property type="molecule type" value="Genomic_DNA"/>
</dbReference>
<dbReference type="InterPro" id="IPR038705">
    <property type="entry name" value="YabP_sf"/>
</dbReference>
<evidence type="ECO:0000313" key="2">
    <source>
        <dbReference type="Proteomes" id="UP000323521"/>
    </source>
</evidence>
<dbReference type="InterPro" id="IPR012504">
    <property type="entry name" value="Spore_YabP"/>
</dbReference>
<dbReference type="RefSeq" id="WP_148136324.1">
    <property type="nucleotide sequence ID" value="NZ_CP017634.1"/>
</dbReference>
<dbReference type="InterPro" id="IPR022476">
    <property type="entry name" value="Spore_YabP/YqfC"/>
</dbReference>
<dbReference type="PIRSF" id="PIRSF011576">
    <property type="entry name" value="YabP"/>
    <property type="match status" value="1"/>
</dbReference>
<accession>A0A3G1KWZ2</accession>
<gene>
    <name evidence="1" type="ORF">DCMF_21500</name>
</gene>
<dbReference type="NCBIfam" id="TIGR02892">
    <property type="entry name" value="spore_yabP"/>
    <property type="match status" value="1"/>
</dbReference>
<dbReference type="Pfam" id="PF07873">
    <property type="entry name" value="YabP"/>
    <property type="match status" value="1"/>
</dbReference>
<dbReference type="OrthoDB" id="9795125at2"/>
<dbReference type="AlphaFoldDB" id="A0A3G1KWZ2"/>
<evidence type="ECO:0000313" key="1">
    <source>
        <dbReference type="EMBL" id="ATW26994.1"/>
    </source>
</evidence>